<evidence type="ECO:0000256" key="14">
    <source>
        <dbReference type="SAM" id="MobiDB-lite"/>
    </source>
</evidence>
<evidence type="ECO:0000256" key="13">
    <source>
        <dbReference type="RuleBase" id="RU364064"/>
    </source>
</evidence>
<evidence type="ECO:0000256" key="10">
    <source>
        <dbReference type="ARBA" id="ARBA00023285"/>
    </source>
</evidence>
<dbReference type="PRINTS" id="PR01183">
    <property type="entry name" value="RIBORDTASEM1"/>
</dbReference>
<dbReference type="NCBIfam" id="NF005122">
    <property type="entry name" value="PRK06556.1"/>
    <property type="match status" value="1"/>
</dbReference>
<evidence type="ECO:0000259" key="17">
    <source>
        <dbReference type="Pfam" id="PF12637"/>
    </source>
</evidence>
<dbReference type="InterPro" id="IPR013678">
    <property type="entry name" value="RNR_2_N"/>
</dbReference>
<dbReference type="CDD" id="cd02888">
    <property type="entry name" value="RNR_II_dimer"/>
    <property type="match status" value="1"/>
</dbReference>
<dbReference type="PANTHER" id="PTHR43371">
    <property type="entry name" value="VITAMIN B12-DEPENDENT RIBONUCLEOTIDE REDUCTASE"/>
    <property type="match status" value="1"/>
</dbReference>
<evidence type="ECO:0000259" key="15">
    <source>
        <dbReference type="Pfam" id="PF02867"/>
    </source>
</evidence>
<keyword evidence="9" id="KW-1015">Disulfide bond</keyword>
<comment type="function">
    <text evidence="11 13">Catalyzes the reduction of ribonucleotides to deoxyribonucleotides. May function to provide a pool of deoxyribonucleotide precursors for DNA repair during oxygen limitation and/or for immediate growth after restoration of oxygen.</text>
</comment>
<dbReference type="RefSeq" id="WP_141647046.1">
    <property type="nucleotide sequence ID" value="NZ_VIFM01000204.1"/>
</dbReference>
<dbReference type="NCBIfam" id="TIGR02504">
    <property type="entry name" value="NrdJ_Z"/>
    <property type="match status" value="1"/>
</dbReference>
<evidence type="ECO:0000256" key="8">
    <source>
        <dbReference type="ARBA" id="ARBA00023002"/>
    </source>
</evidence>
<dbReference type="GO" id="GO:0050897">
    <property type="term" value="F:cobalt ion binding"/>
    <property type="evidence" value="ECO:0007669"/>
    <property type="project" value="InterPro"/>
</dbReference>
<comment type="catalytic activity">
    <reaction evidence="12 13">
        <text>a 2'-deoxyribonucleoside 5'-diphosphate + [thioredoxin]-disulfide + H2O = a ribonucleoside 5'-diphosphate + [thioredoxin]-dithiol</text>
        <dbReference type="Rhea" id="RHEA:23252"/>
        <dbReference type="Rhea" id="RHEA-COMP:10698"/>
        <dbReference type="Rhea" id="RHEA-COMP:10700"/>
        <dbReference type="ChEBI" id="CHEBI:15377"/>
        <dbReference type="ChEBI" id="CHEBI:29950"/>
        <dbReference type="ChEBI" id="CHEBI:50058"/>
        <dbReference type="ChEBI" id="CHEBI:57930"/>
        <dbReference type="ChEBI" id="CHEBI:73316"/>
        <dbReference type="EC" id="1.17.4.1"/>
    </reaction>
</comment>
<dbReference type="Pfam" id="PF02867">
    <property type="entry name" value="Ribonuc_red_lgC"/>
    <property type="match status" value="1"/>
</dbReference>
<evidence type="ECO:0000256" key="12">
    <source>
        <dbReference type="ARBA" id="ARBA00047754"/>
    </source>
</evidence>
<dbReference type="EC" id="1.17.4.1" evidence="3 13"/>
<dbReference type="Pfam" id="PF08471">
    <property type="entry name" value="Ribonuc_red_2_N"/>
    <property type="match status" value="1"/>
</dbReference>
<evidence type="ECO:0000313" key="18">
    <source>
        <dbReference type="EMBL" id="TQF11184.1"/>
    </source>
</evidence>
<dbReference type="InterPro" id="IPR013344">
    <property type="entry name" value="RNR_NrdJ/NrdZ"/>
</dbReference>
<dbReference type="InterPro" id="IPR050862">
    <property type="entry name" value="RdRp_reductase_class-2"/>
</dbReference>
<dbReference type="GO" id="GO:0000166">
    <property type="term" value="F:nucleotide binding"/>
    <property type="evidence" value="ECO:0007669"/>
    <property type="project" value="UniProtKB-KW"/>
</dbReference>
<dbReference type="InterPro" id="IPR024434">
    <property type="entry name" value="TSCPD_dom"/>
</dbReference>
<dbReference type="InterPro" id="IPR000788">
    <property type="entry name" value="RNR_lg_C"/>
</dbReference>
<proteinExistence type="inferred from homology"/>
<evidence type="ECO:0000256" key="2">
    <source>
        <dbReference type="ARBA" id="ARBA00007405"/>
    </source>
</evidence>
<dbReference type="PANTHER" id="PTHR43371:SF1">
    <property type="entry name" value="RIBONUCLEOSIDE-DIPHOSPHATE REDUCTASE"/>
    <property type="match status" value="1"/>
</dbReference>
<sequence length="929" mass="100790">MEKELSAKPLVSGKERRASRGKAKVAATGLSVERYFTTPGVDPADELAWEYRSASITGEDGKAVFEQKNIEVPRSWSMLATNVVASKYFRGTPGTDDRETSVRKLVARVVDTLSRWGVEGGYFSAETDRETFHAELTHLLLRQKASFNSPVWFNVGVEAQPQCSACFINSVDDSMESILTLARTEGMLFKYGSGTGSNLSTIRGSKELLAGGGTASGPVSFMRGFDAFAGVIKSGGKTRRAAKMVILNADHPDVLEFIRCKSNEEKKAWALIEAGYDPSFNGEAYASVFFQNSNNSVRVTDDFMKAVVADGPWQTRTVRDGQPLETFRARDLFREIAEAAHLCGDPGMQFDTTVNHWHTCAGTARINASNPCSEYMFLDDSACNLASLNLMHFRDIAGDFDVPAFKHAVDVLLLAQEIIVGFSRYPTERIGKNSHDYRPLGLGFANLGALLMASGLPYDSDAGRNYASAITSLMCGEAYAMSARMAEKQGPFAGYAKNAEPMLGVIRKHRKAAYNVPSQGVTAELHAAQKAAWDVALALGELHGFRNSQVTVLAPTGTIGFMMDCDTTGIEPDIALIKYKKLVGGGMLKIVNQTVPQALEKLGYPQTQAQDIISALDKADTIEGAPHLKSEHLAVFDCAFKPAKGSRSIHWMGHIQMMEACQPFLSGAISKTVNMPSDSTVEDIEKAYMESWKRGLKAVAVYRDGCKRTQPLNTSKETVKDTRKAPVAAVVEPAVKPEPRAVRRRLPDERRSITHKFSIGGHEGYLTVGMYEDGTPGELFIVMAKEGSVVSGLMDSFATSISLALQYGVPLKVMVDKLSHTRFEPSGFTGNPAIPIAKSITDYIFRWLELKFLPNEDAVEDAILAPADAPATQPALPAQVTSLSLPAQNTRATWLNQADAPPCHTCGAIMVRSGACYKCGNCGATSGCS</sequence>
<comment type="cofactor">
    <cofactor evidence="1 13">
        <name>adenosylcob(III)alamin</name>
        <dbReference type="ChEBI" id="CHEBI:18408"/>
    </cofactor>
</comment>
<evidence type="ECO:0000256" key="6">
    <source>
        <dbReference type="ARBA" id="ARBA00022634"/>
    </source>
</evidence>
<evidence type="ECO:0000313" key="19">
    <source>
        <dbReference type="Proteomes" id="UP000315369"/>
    </source>
</evidence>
<keyword evidence="8 13" id="KW-0560">Oxidoreductase</keyword>
<evidence type="ECO:0000256" key="9">
    <source>
        <dbReference type="ARBA" id="ARBA00023157"/>
    </source>
</evidence>
<comment type="similarity">
    <text evidence="2 13">Belongs to the ribonucleoside diphosphate reductase class-2 family.</text>
</comment>
<keyword evidence="7 13" id="KW-0547">Nucleotide-binding</keyword>
<dbReference type="AlphaFoldDB" id="A0A540WS01"/>
<dbReference type="Pfam" id="PF12637">
    <property type="entry name" value="TSCPD"/>
    <property type="match status" value="1"/>
</dbReference>
<dbReference type="OrthoDB" id="9762933at2"/>
<evidence type="ECO:0000256" key="11">
    <source>
        <dbReference type="ARBA" id="ARBA00025437"/>
    </source>
</evidence>
<evidence type="ECO:0000256" key="1">
    <source>
        <dbReference type="ARBA" id="ARBA00001922"/>
    </source>
</evidence>
<dbReference type="SUPFAM" id="SSF51998">
    <property type="entry name" value="PFL-like glycyl radical enzymes"/>
    <property type="match status" value="1"/>
</dbReference>
<feature type="region of interest" description="Disordered" evidence="14">
    <location>
        <begin position="1"/>
        <end position="23"/>
    </location>
</feature>
<feature type="domain" description="Ribonucleotide reductase class II vitamin B12-dependent N-terminal" evidence="16">
    <location>
        <begin position="52"/>
        <end position="143"/>
    </location>
</feature>
<evidence type="ECO:0000256" key="4">
    <source>
        <dbReference type="ARBA" id="ARBA00014409"/>
    </source>
</evidence>
<name>A0A540WS01_9BACT</name>
<feature type="domain" description="TSCPD" evidence="17">
    <location>
        <begin position="747"/>
        <end position="850"/>
    </location>
</feature>
<feature type="domain" description="Ribonucleotide reductase large subunit C-terminal" evidence="15">
    <location>
        <begin position="164"/>
        <end position="702"/>
    </location>
</feature>
<organism evidence="18 19">
    <name type="scientific">Myxococcus llanfairpwllgwyngyllgogerychwyrndrobwllllantysiliogogogochensis</name>
    <dbReference type="NCBI Taxonomy" id="2590453"/>
    <lineage>
        <taxon>Bacteria</taxon>
        <taxon>Pseudomonadati</taxon>
        <taxon>Myxococcota</taxon>
        <taxon>Myxococcia</taxon>
        <taxon>Myxococcales</taxon>
        <taxon>Cystobacterineae</taxon>
        <taxon>Myxococcaceae</taxon>
        <taxon>Myxococcus</taxon>
    </lineage>
</organism>
<comment type="caution">
    <text evidence="18">The sequence shown here is derived from an EMBL/GenBank/DDBJ whole genome shotgun (WGS) entry which is preliminary data.</text>
</comment>
<keyword evidence="6 13" id="KW-0237">DNA synthesis</keyword>
<protein>
    <recommendedName>
        <fullName evidence="4 13">Vitamin B12-dependent ribonucleotide reductase</fullName>
        <ecNumber evidence="3 13">1.17.4.1</ecNumber>
    </recommendedName>
</protein>
<dbReference type="Proteomes" id="UP000315369">
    <property type="component" value="Unassembled WGS sequence"/>
</dbReference>
<evidence type="ECO:0000259" key="16">
    <source>
        <dbReference type="Pfam" id="PF08471"/>
    </source>
</evidence>
<evidence type="ECO:0000256" key="7">
    <source>
        <dbReference type="ARBA" id="ARBA00022741"/>
    </source>
</evidence>
<dbReference type="Gene3D" id="3.20.70.20">
    <property type="match status" value="1"/>
</dbReference>
<reference evidence="18 19" key="1">
    <citation type="submission" date="2019-06" db="EMBL/GenBank/DDBJ databases">
        <authorList>
            <person name="Livingstone P."/>
            <person name="Whitworth D."/>
        </authorList>
    </citation>
    <scope>NUCLEOTIDE SEQUENCE [LARGE SCALE GENOMIC DNA]</scope>
    <source>
        <strain evidence="18 19">AM401</strain>
    </source>
</reference>
<evidence type="ECO:0000256" key="3">
    <source>
        <dbReference type="ARBA" id="ARBA00012274"/>
    </source>
</evidence>
<accession>A0A540WS01</accession>
<dbReference type="EMBL" id="VIFM01000204">
    <property type="protein sequence ID" value="TQF11184.1"/>
    <property type="molecule type" value="Genomic_DNA"/>
</dbReference>
<dbReference type="GO" id="GO:0071897">
    <property type="term" value="P:DNA biosynthetic process"/>
    <property type="evidence" value="ECO:0007669"/>
    <property type="project" value="UniProtKB-KW"/>
</dbReference>
<evidence type="ECO:0000256" key="5">
    <source>
        <dbReference type="ARBA" id="ARBA00022628"/>
    </source>
</evidence>
<keyword evidence="19" id="KW-1185">Reference proteome</keyword>
<dbReference type="GO" id="GO:0004748">
    <property type="term" value="F:ribonucleoside-diphosphate reductase activity, thioredoxin disulfide as acceptor"/>
    <property type="evidence" value="ECO:0007669"/>
    <property type="project" value="UniProtKB-EC"/>
</dbReference>
<keyword evidence="10 13" id="KW-0170">Cobalt</keyword>
<dbReference type="GO" id="GO:0031419">
    <property type="term" value="F:cobalamin binding"/>
    <property type="evidence" value="ECO:0007669"/>
    <property type="project" value="UniProtKB-KW"/>
</dbReference>
<keyword evidence="5 13" id="KW-0846">Cobalamin</keyword>
<gene>
    <name evidence="18" type="ORF">FJV41_35525</name>
</gene>